<comment type="caution">
    <text evidence="6">The sequence shown here is derived from an EMBL/GenBank/DDBJ whole genome shotgun (WGS) entry which is preliminary data.</text>
</comment>
<sequence length="379" mass="42187">MGSPSSSFVQIAYGMAQWARRDGMFTTGQEQPSNFFQSHEELDTAWNSWARLEEKKRAAMGLYIHDAQLASLFHHDPNLRHGAIQLSAAASNELFSAPSAAQWADLMRTHPPQSYLQEHIHFSQPQDLQQHPLPIEIGCAHSRLSCYVTLHGIEAAVAESGRTYHVLPNQQIFDKFRDALTCWYHAYGKTSSPNSPDIFCLMILWHKIFMSLLVDFDSLERAIGRDGSVQAAFAQEYVSTWASSIEAKRCIMHASLINDHLAAMRVDAEPAIHVPGCTFSAAIAWYCYTKFGVADNHAPDCNENLDFPETKALGIRSGQQLFELCGATRPKPTVMGAGPLRGLTDMLNKLGHWDTSKRFAGILGLLLHGDTEGHLLDYS</sequence>
<reference evidence="6" key="1">
    <citation type="submission" date="2019-07" db="EMBL/GenBank/DDBJ databases">
        <title>Hyphodiscus hymeniophilus genome sequencing and assembly.</title>
        <authorList>
            <person name="Kramer G."/>
            <person name="Nodwell J."/>
        </authorList>
    </citation>
    <scope>NUCLEOTIDE SEQUENCE</scope>
    <source>
        <strain evidence="6">ATCC 34498</strain>
    </source>
</reference>
<dbReference type="GO" id="GO:0046872">
    <property type="term" value="F:metal ion binding"/>
    <property type="evidence" value="ECO:0007669"/>
    <property type="project" value="UniProtKB-KW"/>
</dbReference>
<keyword evidence="5" id="KW-0539">Nucleus</keyword>
<evidence type="ECO:0000256" key="5">
    <source>
        <dbReference type="ARBA" id="ARBA00023242"/>
    </source>
</evidence>
<protein>
    <submittedName>
        <fullName evidence="6">Uncharacterized protein</fullName>
    </submittedName>
</protein>
<keyword evidence="3" id="KW-0805">Transcription regulation</keyword>
<evidence type="ECO:0000256" key="2">
    <source>
        <dbReference type="ARBA" id="ARBA00022833"/>
    </source>
</evidence>
<name>A0A9P6SLG1_9HELO</name>
<dbReference type="AlphaFoldDB" id="A0A9P6SLG1"/>
<organism evidence="6 7">
    <name type="scientific">Hyphodiscus hymeniophilus</name>
    <dbReference type="NCBI Taxonomy" id="353542"/>
    <lineage>
        <taxon>Eukaryota</taxon>
        <taxon>Fungi</taxon>
        <taxon>Dikarya</taxon>
        <taxon>Ascomycota</taxon>
        <taxon>Pezizomycotina</taxon>
        <taxon>Leotiomycetes</taxon>
        <taxon>Helotiales</taxon>
        <taxon>Hyphodiscaceae</taxon>
        <taxon>Hyphodiscus</taxon>
    </lineage>
</organism>
<keyword evidence="2" id="KW-0862">Zinc</keyword>
<keyword evidence="4" id="KW-0804">Transcription</keyword>
<evidence type="ECO:0000256" key="4">
    <source>
        <dbReference type="ARBA" id="ARBA00023163"/>
    </source>
</evidence>
<dbReference type="PANTHER" id="PTHR47660">
    <property type="entry name" value="TRANSCRIPTION FACTOR WITH C2H2 AND ZN(2)-CYS(6) DNA BINDING DOMAIN (EUROFUNG)-RELATED-RELATED"/>
    <property type="match status" value="1"/>
</dbReference>
<dbReference type="OrthoDB" id="10018191at2759"/>
<evidence type="ECO:0000313" key="7">
    <source>
        <dbReference type="Proteomes" id="UP000785200"/>
    </source>
</evidence>
<accession>A0A9P6SLG1</accession>
<proteinExistence type="predicted"/>
<evidence type="ECO:0000256" key="1">
    <source>
        <dbReference type="ARBA" id="ARBA00022723"/>
    </source>
</evidence>
<dbReference type="Proteomes" id="UP000785200">
    <property type="component" value="Unassembled WGS sequence"/>
</dbReference>
<dbReference type="PANTHER" id="PTHR47660:SF2">
    <property type="entry name" value="TRANSCRIPTION FACTOR WITH C2H2 AND ZN(2)-CYS(6) DNA BINDING DOMAIN (EUROFUNG)"/>
    <property type="match status" value="1"/>
</dbReference>
<evidence type="ECO:0000313" key="6">
    <source>
        <dbReference type="EMBL" id="KAG0645328.1"/>
    </source>
</evidence>
<keyword evidence="1" id="KW-0479">Metal-binding</keyword>
<gene>
    <name evidence="6" type="ORF">D0Z07_9042</name>
</gene>
<dbReference type="EMBL" id="VNKQ01000019">
    <property type="protein sequence ID" value="KAG0645328.1"/>
    <property type="molecule type" value="Genomic_DNA"/>
</dbReference>
<keyword evidence="7" id="KW-1185">Reference proteome</keyword>
<evidence type="ECO:0000256" key="3">
    <source>
        <dbReference type="ARBA" id="ARBA00023015"/>
    </source>
</evidence>